<gene>
    <name evidence="1" type="ORF">N1032_27705</name>
</gene>
<dbReference type="Proteomes" id="UP001165586">
    <property type="component" value="Unassembled WGS sequence"/>
</dbReference>
<dbReference type="RefSeq" id="WP_259543943.1">
    <property type="nucleotide sequence ID" value="NZ_JANLCJ010000787.1"/>
</dbReference>
<protein>
    <submittedName>
        <fullName evidence="1">Uncharacterized protein</fullName>
    </submittedName>
</protein>
<dbReference type="EMBL" id="JANLCJ010000787">
    <property type="protein sequence ID" value="MCS5737522.1"/>
    <property type="molecule type" value="Genomic_DNA"/>
</dbReference>
<accession>A0ABT2HC60</accession>
<sequence length="61" mass="7313">MKTELSEENKTLQALIQQEVRDNPTFGLEQVREMRKSMTPEMIQNEKDWFFSHVGDWINVE</sequence>
<evidence type="ECO:0000313" key="1">
    <source>
        <dbReference type="EMBL" id="MCS5737522.1"/>
    </source>
</evidence>
<evidence type="ECO:0000313" key="2">
    <source>
        <dbReference type="Proteomes" id="UP001165586"/>
    </source>
</evidence>
<keyword evidence="2" id="KW-1185">Reference proteome</keyword>
<comment type="caution">
    <text evidence="1">The sequence shown here is derived from an EMBL/GenBank/DDBJ whole genome shotgun (WGS) entry which is preliminary data.</text>
</comment>
<organism evidence="1 2">
    <name type="scientific">Herbiconiux daphne</name>
    <dbReference type="NCBI Taxonomy" id="2970914"/>
    <lineage>
        <taxon>Bacteria</taxon>
        <taxon>Bacillati</taxon>
        <taxon>Actinomycetota</taxon>
        <taxon>Actinomycetes</taxon>
        <taxon>Micrococcales</taxon>
        <taxon>Microbacteriaceae</taxon>
        <taxon>Herbiconiux</taxon>
    </lineage>
</organism>
<name>A0ABT2HC60_9MICO</name>
<reference evidence="1" key="1">
    <citation type="submission" date="2022-08" db="EMBL/GenBank/DDBJ databases">
        <authorList>
            <person name="Deng Y."/>
            <person name="Han X.-F."/>
            <person name="Zhang Y.-Q."/>
        </authorList>
    </citation>
    <scope>NUCLEOTIDE SEQUENCE</scope>
    <source>
        <strain evidence="1">CPCC 203386</strain>
    </source>
</reference>
<proteinExistence type="predicted"/>